<accession>A0ABV9QHC8</accession>
<reference evidence="2" key="1">
    <citation type="journal article" date="2019" name="Int. J. Syst. Evol. Microbiol.">
        <title>The Global Catalogue of Microorganisms (GCM) 10K type strain sequencing project: providing services to taxonomists for standard genome sequencing and annotation.</title>
        <authorList>
            <consortium name="The Broad Institute Genomics Platform"/>
            <consortium name="The Broad Institute Genome Sequencing Center for Infectious Disease"/>
            <person name="Wu L."/>
            <person name="Ma J."/>
        </authorList>
    </citation>
    <scope>NUCLEOTIDE SEQUENCE [LARGE SCALE GENOMIC DNA]</scope>
    <source>
        <strain evidence="2">CCUG 49452</strain>
    </source>
</reference>
<organism evidence="1 2">
    <name type="scientific">Giesbergeria sinuosa</name>
    <dbReference type="NCBI Taxonomy" id="80883"/>
    <lineage>
        <taxon>Bacteria</taxon>
        <taxon>Pseudomonadati</taxon>
        <taxon>Pseudomonadota</taxon>
        <taxon>Betaproteobacteria</taxon>
        <taxon>Burkholderiales</taxon>
        <taxon>Comamonadaceae</taxon>
        <taxon>Giesbergeria</taxon>
    </lineage>
</organism>
<protein>
    <submittedName>
        <fullName evidence="1">Toprim domain-containing protein</fullName>
    </submittedName>
</protein>
<comment type="caution">
    <text evidence="1">The sequence shown here is derived from an EMBL/GenBank/DDBJ whole genome shotgun (WGS) entry which is preliminary data.</text>
</comment>
<sequence length="399" mass="43730">MAKGLRCITRGVLVESLQAEPVGERAELIDEFESLGLIKRLRSYSATGQGKLNLLDQFQDCFHDSRVVIPIRSGEAKRIEVVGLAGHGLQSAPPEGMAKYLLTPGFEKSEYLFNEPEVFRAVTQALKNNEPARLYLVEGFLDALRLQSLGQPAVALMGISLGKGQFERLTNLSQKMPGTTPLTYCIFIDNDPAGFGGADRLARGLLGLTGVDIRWVGMPWRTEPVLGKDPDSCLRGLSTPDEAAAWLKRYNLPAEVVLLASALGSQDASQLYMPRWSQLASLARERALFRIGLTVSKLHGCRSPESVAERLKESLLVWAQELHAVMGDLGGSARPSSRSMYLDEGNPRAVLARALAYHGSHRGELPSDEEAWQTLSGNERLFDQTTFARLRSTIADAKP</sequence>
<dbReference type="Gene3D" id="3.40.1360.10">
    <property type="match status" value="1"/>
</dbReference>
<dbReference type="Proteomes" id="UP001596001">
    <property type="component" value="Unassembled WGS sequence"/>
</dbReference>
<name>A0ABV9QHC8_9BURK</name>
<gene>
    <name evidence="1" type="ORF">ACFO6X_08930</name>
</gene>
<proteinExistence type="predicted"/>
<evidence type="ECO:0000313" key="1">
    <source>
        <dbReference type="EMBL" id="MFC4789102.1"/>
    </source>
</evidence>
<keyword evidence="2" id="KW-1185">Reference proteome</keyword>
<dbReference type="InterPro" id="IPR034151">
    <property type="entry name" value="TOPRIM_DnaG_bac"/>
</dbReference>
<dbReference type="CDD" id="cd03364">
    <property type="entry name" value="TOPRIM_DnaG_primases"/>
    <property type="match status" value="1"/>
</dbReference>
<dbReference type="EMBL" id="JBHSHJ010000006">
    <property type="protein sequence ID" value="MFC4789102.1"/>
    <property type="molecule type" value="Genomic_DNA"/>
</dbReference>
<dbReference type="SUPFAM" id="SSF56731">
    <property type="entry name" value="DNA primase core"/>
    <property type="match status" value="1"/>
</dbReference>
<dbReference type="RefSeq" id="WP_382432175.1">
    <property type="nucleotide sequence ID" value="NZ_JBHSHJ010000006.1"/>
</dbReference>
<evidence type="ECO:0000313" key="2">
    <source>
        <dbReference type="Proteomes" id="UP001596001"/>
    </source>
</evidence>
<dbReference type="Pfam" id="PF13155">
    <property type="entry name" value="Toprim_2"/>
    <property type="match status" value="1"/>
</dbReference>